<accession>A0A919V7T6</accession>
<gene>
    <name evidence="1" type="ORF">Ssi02_56910</name>
</gene>
<evidence type="ECO:0000313" key="2">
    <source>
        <dbReference type="Proteomes" id="UP000606172"/>
    </source>
</evidence>
<dbReference type="AlphaFoldDB" id="A0A919V7T6"/>
<dbReference type="EMBL" id="BOOW01000036">
    <property type="protein sequence ID" value="GII95460.1"/>
    <property type="molecule type" value="Genomic_DNA"/>
</dbReference>
<protein>
    <submittedName>
        <fullName evidence="1">Uncharacterized protein</fullName>
    </submittedName>
</protein>
<reference evidence="1" key="1">
    <citation type="submission" date="2021-01" db="EMBL/GenBank/DDBJ databases">
        <title>Whole genome shotgun sequence of Sinosporangium siamense NBRC 109515.</title>
        <authorList>
            <person name="Komaki H."/>
            <person name="Tamura T."/>
        </authorList>
    </citation>
    <scope>NUCLEOTIDE SEQUENCE</scope>
    <source>
        <strain evidence="1">NBRC 109515</strain>
    </source>
</reference>
<sequence length="64" mass="6988">MSEFAMELQASIREAEEEVTRMRLAGDEHAVEMMSGRLENLMRIAGRHGVEARGGGDASAEGRP</sequence>
<name>A0A919V7T6_9ACTN</name>
<organism evidence="1 2">
    <name type="scientific">Sinosporangium siamense</name>
    <dbReference type="NCBI Taxonomy" id="1367973"/>
    <lineage>
        <taxon>Bacteria</taxon>
        <taxon>Bacillati</taxon>
        <taxon>Actinomycetota</taxon>
        <taxon>Actinomycetes</taxon>
        <taxon>Streptosporangiales</taxon>
        <taxon>Streptosporangiaceae</taxon>
        <taxon>Sinosporangium</taxon>
    </lineage>
</organism>
<dbReference type="Proteomes" id="UP000606172">
    <property type="component" value="Unassembled WGS sequence"/>
</dbReference>
<comment type="caution">
    <text evidence="1">The sequence shown here is derived from an EMBL/GenBank/DDBJ whole genome shotgun (WGS) entry which is preliminary data.</text>
</comment>
<proteinExistence type="predicted"/>
<keyword evidence="2" id="KW-1185">Reference proteome</keyword>
<dbReference type="RefSeq" id="WP_204030523.1">
    <property type="nucleotide sequence ID" value="NZ_BOOW01000036.1"/>
</dbReference>
<evidence type="ECO:0000313" key="1">
    <source>
        <dbReference type="EMBL" id="GII95460.1"/>
    </source>
</evidence>